<protein>
    <submittedName>
        <fullName evidence="1">Uncharacterized protein</fullName>
    </submittedName>
</protein>
<proteinExistence type="predicted"/>
<dbReference type="Proteomes" id="UP000060699">
    <property type="component" value="Chromosome"/>
</dbReference>
<evidence type="ECO:0000313" key="1">
    <source>
        <dbReference type="EMBL" id="ALV05403.1"/>
    </source>
</evidence>
<evidence type="ECO:0000313" key="2">
    <source>
        <dbReference type="Proteomes" id="UP000060699"/>
    </source>
</evidence>
<dbReference type="OrthoDB" id="9154824at2"/>
<dbReference type="EMBL" id="CP013729">
    <property type="protein sequence ID" value="ALV05403.1"/>
    <property type="molecule type" value="Genomic_DNA"/>
</dbReference>
<dbReference type="AlphaFoldDB" id="A0A0U3MZK1"/>
<organism evidence="1 2">
    <name type="scientific">Roseateles depolymerans</name>
    <dbReference type="NCBI Taxonomy" id="76731"/>
    <lineage>
        <taxon>Bacteria</taxon>
        <taxon>Pseudomonadati</taxon>
        <taxon>Pseudomonadota</taxon>
        <taxon>Betaproteobacteria</taxon>
        <taxon>Burkholderiales</taxon>
        <taxon>Sphaerotilaceae</taxon>
        <taxon>Roseateles</taxon>
    </lineage>
</organism>
<sequence>MTLTEIIATPLRTSPFDVSPLRQYQAQQQQAMLDGPTPSVVLRLSPYTGSTPQQDYTARQWAEVTSGDHPIAAPAEPVSAVHTPAYSRATYTPVSGHDISVTVTLGPVLWNQVERGGMGQLLNVTA</sequence>
<reference evidence="1 2" key="1">
    <citation type="submission" date="2015-12" db="EMBL/GenBank/DDBJ databases">
        <title>Complete genome of Roseateles depolymerans KCTC 42856.</title>
        <authorList>
            <person name="Kim K.M."/>
        </authorList>
    </citation>
    <scope>NUCLEOTIDE SEQUENCE [LARGE SCALE GENOMIC DNA]</scope>
    <source>
        <strain evidence="1 2">KCTC 42856</strain>
    </source>
</reference>
<gene>
    <name evidence="1" type="ORF">RD2015_907</name>
</gene>
<name>A0A0U3MZK1_9BURK</name>
<accession>A0A0U3MZK1</accession>
<dbReference type="RefSeq" id="WP_058933878.1">
    <property type="nucleotide sequence ID" value="NZ_CP013729.1"/>
</dbReference>
<dbReference type="KEGG" id="rdp:RD2015_907"/>
<keyword evidence="2" id="KW-1185">Reference proteome</keyword>